<dbReference type="InterPro" id="IPR002347">
    <property type="entry name" value="SDR_fam"/>
</dbReference>
<dbReference type="InterPro" id="IPR020904">
    <property type="entry name" value="Sc_DH/Rdtase_CS"/>
</dbReference>
<evidence type="ECO:0000256" key="2">
    <source>
        <dbReference type="ARBA" id="ARBA00023002"/>
    </source>
</evidence>
<reference evidence="4 5" key="1">
    <citation type="submission" date="2014-11" db="EMBL/GenBank/DDBJ databases">
        <title>Genome sequence of Microbacterium mangrovi MUSC 115(T).</title>
        <authorList>
            <person name="Lee L.-H."/>
        </authorList>
    </citation>
    <scope>NUCLEOTIDE SEQUENCE [LARGE SCALE GENOMIC DNA]</scope>
    <source>
        <strain evidence="4 5">MUSC 115</strain>
    </source>
</reference>
<dbReference type="PANTHER" id="PTHR43976">
    <property type="entry name" value="SHORT CHAIN DEHYDROGENASE"/>
    <property type="match status" value="1"/>
</dbReference>
<dbReference type="OrthoDB" id="9792003at2"/>
<comment type="similarity">
    <text evidence="1 3">Belongs to the short-chain dehydrogenases/reductases (SDR) family.</text>
</comment>
<protein>
    <submittedName>
        <fullName evidence="4">Short-chain dehydrogenase</fullName>
    </submittedName>
</protein>
<sequence>MTDLALVTGTSSGMGMHAAVELARRGLNVVATMRDTGRADRLRDAAAEAGVQLDIRTLDVVDHAGAARVVEEIVAEHGGIDVLVNNAGRGSVGSAEQLSMEQIHAQLDVNYLAPVHLTKLVLPAMRERGRGHIVTVTSVGGVVGQPFADAYCGAKFAVEGFMQSLAATAEHFGVHVSVIEPAAVASDFVANVSRPTDAGAYQPLLQAYQARTAGAFANAQTPESAAQTIADAATASEFRFRWQTSEAASSFVGVSLADLDGSRVSAFTRPWTS</sequence>
<keyword evidence="5" id="KW-1185">Reference proteome</keyword>
<dbReference type="STRING" id="1348253.LK09_01185"/>
<dbReference type="EMBL" id="JTDK01000001">
    <property type="protein sequence ID" value="KHK99960.1"/>
    <property type="molecule type" value="Genomic_DNA"/>
</dbReference>
<dbReference type="Proteomes" id="UP000031030">
    <property type="component" value="Unassembled WGS sequence"/>
</dbReference>
<evidence type="ECO:0000256" key="1">
    <source>
        <dbReference type="ARBA" id="ARBA00006484"/>
    </source>
</evidence>
<name>A0A0B2AE13_9MICO</name>
<gene>
    <name evidence="4" type="ORF">LK09_01185</name>
</gene>
<evidence type="ECO:0000313" key="5">
    <source>
        <dbReference type="Proteomes" id="UP000031030"/>
    </source>
</evidence>
<keyword evidence="2" id="KW-0560">Oxidoreductase</keyword>
<dbReference type="RefSeq" id="WP_039394515.1">
    <property type="nucleotide sequence ID" value="NZ_JTDK01000001.1"/>
</dbReference>
<dbReference type="AlphaFoldDB" id="A0A0B2AE13"/>
<organism evidence="4 5">
    <name type="scientific">Microbacterium mangrovi</name>
    <dbReference type="NCBI Taxonomy" id="1348253"/>
    <lineage>
        <taxon>Bacteria</taxon>
        <taxon>Bacillati</taxon>
        <taxon>Actinomycetota</taxon>
        <taxon>Actinomycetes</taxon>
        <taxon>Micrococcales</taxon>
        <taxon>Microbacteriaceae</taxon>
        <taxon>Microbacterium</taxon>
    </lineage>
</organism>
<accession>A0A0B2AE13</accession>
<dbReference type="Gene3D" id="3.40.50.720">
    <property type="entry name" value="NAD(P)-binding Rossmann-like Domain"/>
    <property type="match status" value="1"/>
</dbReference>
<evidence type="ECO:0000313" key="4">
    <source>
        <dbReference type="EMBL" id="KHK99960.1"/>
    </source>
</evidence>
<dbReference type="PROSITE" id="PS00061">
    <property type="entry name" value="ADH_SHORT"/>
    <property type="match status" value="1"/>
</dbReference>
<dbReference type="PRINTS" id="PR00080">
    <property type="entry name" value="SDRFAMILY"/>
</dbReference>
<dbReference type="InterPro" id="IPR051911">
    <property type="entry name" value="SDR_oxidoreductase"/>
</dbReference>
<dbReference type="SUPFAM" id="SSF51735">
    <property type="entry name" value="NAD(P)-binding Rossmann-fold domains"/>
    <property type="match status" value="1"/>
</dbReference>
<dbReference type="Pfam" id="PF00106">
    <property type="entry name" value="adh_short"/>
    <property type="match status" value="1"/>
</dbReference>
<dbReference type="PRINTS" id="PR00081">
    <property type="entry name" value="GDHRDH"/>
</dbReference>
<dbReference type="InterPro" id="IPR036291">
    <property type="entry name" value="NAD(P)-bd_dom_sf"/>
</dbReference>
<dbReference type="GO" id="GO:0016491">
    <property type="term" value="F:oxidoreductase activity"/>
    <property type="evidence" value="ECO:0007669"/>
    <property type="project" value="UniProtKB-KW"/>
</dbReference>
<dbReference type="PANTHER" id="PTHR43976:SF16">
    <property type="entry name" value="SHORT-CHAIN DEHYDROGENASE_REDUCTASE FAMILY PROTEIN"/>
    <property type="match status" value="1"/>
</dbReference>
<comment type="caution">
    <text evidence="4">The sequence shown here is derived from an EMBL/GenBank/DDBJ whole genome shotgun (WGS) entry which is preliminary data.</text>
</comment>
<proteinExistence type="inferred from homology"/>
<evidence type="ECO:0000256" key="3">
    <source>
        <dbReference type="RuleBase" id="RU000363"/>
    </source>
</evidence>